<evidence type="ECO:0000256" key="2">
    <source>
        <dbReference type="ARBA" id="ARBA00022692"/>
    </source>
</evidence>
<dbReference type="Ensembl" id="ENSOKIT00005105651.1">
    <property type="protein sequence ID" value="ENSOKIP00005098591.1"/>
    <property type="gene ID" value="ENSOKIG00005043391.1"/>
</dbReference>
<sequence length="172" mass="18781">VHLEVLVPLSEFITLFSSSSVIVSCAYRVSVQTGGSTTIPCHYGQKYKTHVKYWCIGYDLHSCSPVIRTDSTKSTDKASISDDINQLTITVTMTDLGTEDSGRYWCAVEINGGPDVRTGLFHLSVSPGKISATLPYDYMTGVLVSFTGITIIVQVDMRNVGICLLFVGWTLV</sequence>
<evidence type="ECO:0000256" key="3">
    <source>
        <dbReference type="ARBA" id="ARBA00023136"/>
    </source>
</evidence>
<dbReference type="GeneTree" id="ENSGT00940000154332"/>
<proteinExistence type="predicted"/>
<keyword evidence="2" id="KW-0812">Transmembrane</keyword>
<evidence type="ECO:0000259" key="4">
    <source>
        <dbReference type="SMART" id="SM00409"/>
    </source>
</evidence>
<organism evidence="5 6">
    <name type="scientific">Oncorhynchus kisutch</name>
    <name type="common">Coho salmon</name>
    <name type="synonym">Salmo kisutch</name>
    <dbReference type="NCBI Taxonomy" id="8019"/>
    <lineage>
        <taxon>Eukaryota</taxon>
        <taxon>Metazoa</taxon>
        <taxon>Chordata</taxon>
        <taxon>Craniata</taxon>
        <taxon>Vertebrata</taxon>
        <taxon>Euteleostomi</taxon>
        <taxon>Actinopterygii</taxon>
        <taxon>Neopterygii</taxon>
        <taxon>Teleostei</taxon>
        <taxon>Protacanthopterygii</taxon>
        <taxon>Salmoniformes</taxon>
        <taxon>Salmonidae</taxon>
        <taxon>Salmoninae</taxon>
        <taxon>Oncorhynchus</taxon>
    </lineage>
</organism>
<keyword evidence="3" id="KW-0472">Membrane</keyword>
<dbReference type="InterPro" id="IPR050671">
    <property type="entry name" value="CD300_family_receptors"/>
</dbReference>
<dbReference type="InterPro" id="IPR013783">
    <property type="entry name" value="Ig-like_fold"/>
</dbReference>
<dbReference type="InterPro" id="IPR003599">
    <property type="entry name" value="Ig_sub"/>
</dbReference>
<dbReference type="Pfam" id="PF07686">
    <property type="entry name" value="V-set"/>
    <property type="match status" value="1"/>
</dbReference>
<comment type="subcellular location">
    <subcellularLocation>
        <location evidence="1">Membrane</location>
    </subcellularLocation>
</comment>
<dbReference type="InterPro" id="IPR036179">
    <property type="entry name" value="Ig-like_dom_sf"/>
</dbReference>
<dbReference type="PANTHER" id="PTHR11860">
    <property type="entry name" value="POLYMERIC-IMMUNOGLOBULIN RECEPTOR"/>
    <property type="match status" value="1"/>
</dbReference>
<dbReference type="CDD" id="cd05716">
    <property type="entry name" value="IgV_pIgR_like"/>
    <property type="match status" value="1"/>
</dbReference>
<accession>A0A8C7KCP2</accession>
<dbReference type="SUPFAM" id="SSF48726">
    <property type="entry name" value="Immunoglobulin"/>
    <property type="match status" value="1"/>
</dbReference>
<evidence type="ECO:0000313" key="6">
    <source>
        <dbReference type="Proteomes" id="UP000694557"/>
    </source>
</evidence>
<dbReference type="SMART" id="SM00409">
    <property type="entry name" value="IG"/>
    <property type="match status" value="1"/>
</dbReference>
<feature type="domain" description="Immunoglobulin" evidence="4">
    <location>
        <begin position="26"/>
        <end position="126"/>
    </location>
</feature>
<dbReference type="Gene3D" id="2.60.40.10">
    <property type="entry name" value="Immunoglobulins"/>
    <property type="match status" value="1"/>
</dbReference>
<evidence type="ECO:0000313" key="5">
    <source>
        <dbReference type="Ensembl" id="ENSOKIP00005098591.1"/>
    </source>
</evidence>
<keyword evidence="6" id="KW-1185">Reference proteome</keyword>
<dbReference type="InterPro" id="IPR013106">
    <property type="entry name" value="Ig_V-set"/>
</dbReference>
<evidence type="ECO:0000256" key="1">
    <source>
        <dbReference type="ARBA" id="ARBA00004370"/>
    </source>
</evidence>
<dbReference type="AlphaFoldDB" id="A0A8C7KCP2"/>
<name>A0A8C7KCP2_ONCKI</name>
<dbReference type="Proteomes" id="UP000694557">
    <property type="component" value="Unassembled WGS sequence"/>
</dbReference>
<dbReference type="GO" id="GO:0004888">
    <property type="term" value="F:transmembrane signaling receptor activity"/>
    <property type="evidence" value="ECO:0007669"/>
    <property type="project" value="TreeGrafter"/>
</dbReference>
<protein>
    <recommendedName>
        <fullName evidence="4">Immunoglobulin domain-containing protein</fullName>
    </recommendedName>
</protein>
<reference evidence="5" key="2">
    <citation type="submission" date="2025-09" db="UniProtKB">
        <authorList>
            <consortium name="Ensembl"/>
        </authorList>
    </citation>
    <scope>IDENTIFICATION</scope>
</reference>
<dbReference type="GO" id="GO:0005886">
    <property type="term" value="C:plasma membrane"/>
    <property type="evidence" value="ECO:0007669"/>
    <property type="project" value="TreeGrafter"/>
</dbReference>
<reference evidence="5" key="1">
    <citation type="submission" date="2025-08" db="UniProtKB">
        <authorList>
            <consortium name="Ensembl"/>
        </authorList>
    </citation>
    <scope>IDENTIFICATION</scope>
</reference>
<dbReference type="PANTHER" id="PTHR11860:SF87">
    <property type="entry name" value="CMRF35-LIKE MOLECULE 8"/>
    <property type="match status" value="1"/>
</dbReference>